<feature type="compositionally biased region" description="Basic and acidic residues" evidence="1">
    <location>
        <begin position="182"/>
        <end position="195"/>
    </location>
</feature>
<dbReference type="Proteomes" id="UP000241462">
    <property type="component" value="Unassembled WGS sequence"/>
</dbReference>
<feature type="compositionally biased region" description="Basic and acidic residues" evidence="1">
    <location>
        <begin position="318"/>
        <end position="330"/>
    </location>
</feature>
<organism evidence="2 3">
    <name type="scientific">Coniella lustricola</name>
    <dbReference type="NCBI Taxonomy" id="2025994"/>
    <lineage>
        <taxon>Eukaryota</taxon>
        <taxon>Fungi</taxon>
        <taxon>Dikarya</taxon>
        <taxon>Ascomycota</taxon>
        <taxon>Pezizomycotina</taxon>
        <taxon>Sordariomycetes</taxon>
        <taxon>Sordariomycetidae</taxon>
        <taxon>Diaporthales</taxon>
        <taxon>Schizoparmaceae</taxon>
        <taxon>Coniella</taxon>
    </lineage>
</organism>
<protein>
    <submittedName>
        <fullName evidence="2">Uncharacterized protein</fullName>
    </submittedName>
</protein>
<evidence type="ECO:0000313" key="3">
    <source>
        <dbReference type="Proteomes" id="UP000241462"/>
    </source>
</evidence>
<name>A0A2T3AFC8_9PEZI</name>
<sequence>MAPVRRYLRISKYSVLECRIYLDNPALAHSWLLHPRDPVLPKVIEAVRPFVLPKLREERERSRKKSAKKRGIKDTVTHDDFEVSVFLTETSTRHSLLFKHKHFRDTTQTKLTSNASKLTGDGASWDVPIDVEDQLYQQQLQQRQHQDAPAAAAPPGLRIEDEDDDNDVIALRDIPTLGKGETTAKESCHFVEPHASHRRSHLRRGNSSSSNIGGGSGGVGVGIGIDGKDTSMLDNSAGRLVPGDVDVLEGSKHESASGSDLDPEGNTQDHDFDYDDAEDEEDSGGLFVDQDLDHDHDQETTEAIPTEVRRKHSASGPRGREHGPEDDKKKLAMDISYEGFSIYGRVLCLVVKRRENGGGGIARAGSGTGGGRGGAAIAAAAAASASSAGRSSRAPSGQATMENWIASTQTPDAGAGGLLYA</sequence>
<dbReference type="EMBL" id="KZ678397">
    <property type="protein sequence ID" value="PSR94484.1"/>
    <property type="molecule type" value="Genomic_DNA"/>
</dbReference>
<proteinExistence type="predicted"/>
<evidence type="ECO:0000313" key="2">
    <source>
        <dbReference type="EMBL" id="PSR94484.1"/>
    </source>
</evidence>
<feature type="compositionally biased region" description="Acidic residues" evidence="1">
    <location>
        <begin position="272"/>
        <end position="283"/>
    </location>
</feature>
<feature type="region of interest" description="Disordered" evidence="1">
    <location>
        <begin position="250"/>
        <end position="330"/>
    </location>
</feature>
<dbReference type="PANTHER" id="PTHR40635">
    <property type="match status" value="1"/>
</dbReference>
<reference evidence="2 3" key="1">
    <citation type="journal article" date="2018" name="Mycol. Prog.">
        <title>Coniella lustricola, a new species from submerged detritus.</title>
        <authorList>
            <person name="Raudabaugh D.B."/>
            <person name="Iturriaga T."/>
            <person name="Carver A."/>
            <person name="Mondo S."/>
            <person name="Pangilinan J."/>
            <person name="Lipzen A."/>
            <person name="He G."/>
            <person name="Amirebrahimi M."/>
            <person name="Grigoriev I.V."/>
            <person name="Miller A.N."/>
        </authorList>
    </citation>
    <scope>NUCLEOTIDE SEQUENCE [LARGE SCALE GENOMIC DNA]</scope>
    <source>
        <strain evidence="2 3">B22-T-1</strain>
    </source>
</reference>
<feature type="region of interest" description="Disordered" evidence="1">
    <location>
        <begin position="138"/>
        <end position="162"/>
    </location>
</feature>
<feature type="region of interest" description="Disordered" evidence="1">
    <location>
        <begin position="180"/>
        <end position="218"/>
    </location>
</feature>
<dbReference type="OrthoDB" id="5374757at2759"/>
<evidence type="ECO:0000256" key="1">
    <source>
        <dbReference type="SAM" id="MobiDB-lite"/>
    </source>
</evidence>
<dbReference type="InParanoid" id="A0A2T3AFC8"/>
<accession>A0A2T3AFC8</accession>
<keyword evidence="3" id="KW-1185">Reference proteome</keyword>
<dbReference type="AlphaFoldDB" id="A0A2T3AFC8"/>
<gene>
    <name evidence="2" type="ORF">BD289DRAFT_480480</name>
</gene>
<dbReference type="PANTHER" id="PTHR40635:SF1">
    <property type="match status" value="1"/>
</dbReference>
<feature type="compositionally biased region" description="Low complexity" evidence="1">
    <location>
        <begin position="138"/>
        <end position="155"/>
    </location>
</feature>